<dbReference type="GO" id="GO:0004530">
    <property type="term" value="F:deoxyribonuclease I activity"/>
    <property type="evidence" value="ECO:0007669"/>
    <property type="project" value="TreeGrafter"/>
</dbReference>
<keyword evidence="1" id="KW-0540">Nuclease</keyword>
<evidence type="ECO:0000256" key="2">
    <source>
        <dbReference type="ARBA" id="ARBA00022801"/>
    </source>
</evidence>
<comment type="caution">
    <text evidence="3">The sequence shown here is derived from an EMBL/GenBank/DDBJ whole genome shotgun (WGS) entry which is preliminary data.</text>
</comment>
<sequence>MTEGRYNNETEKLKGVITQVIGESVITVIQGVLDEQVYVSVVDRLNQKYPGVGWAYYVGDYDKNNDDDVGERMGFFFRTDKVAFTDIGTWQEDNDKFHRAPIYAHFRCAECELKDFYLFGFHTWTLTALEEINELPAFYRNVSAHFNVENILFAGDMNAGYFVTPDQIDGSLPSSEPGFKWLIGNDVDSLTFSFVSASLQRFLACTEEVADGFEDQGQAVEVQQIYNLTQEEAAMISALKPVEVFLKVE</sequence>
<dbReference type="EMBL" id="JAWDGP010001949">
    <property type="protein sequence ID" value="KAK3786688.1"/>
    <property type="molecule type" value="Genomic_DNA"/>
</dbReference>
<dbReference type="Gene3D" id="3.60.10.10">
    <property type="entry name" value="Endonuclease/exonuclease/phosphatase"/>
    <property type="match status" value="1"/>
</dbReference>
<gene>
    <name evidence="3" type="ORF">RRG08_032847</name>
</gene>
<proteinExistence type="predicted"/>
<accession>A0AAE1DYX4</accession>
<evidence type="ECO:0000256" key="1">
    <source>
        <dbReference type="ARBA" id="ARBA00022722"/>
    </source>
</evidence>
<dbReference type="AlphaFoldDB" id="A0AAE1DYX4"/>
<reference evidence="3" key="1">
    <citation type="journal article" date="2023" name="G3 (Bethesda)">
        <title>A reference genome for the long-term kleptoplast-retaining sea slug Elysia crispata morphotype clarki.</title>
        <authorList>
            <person name="Eastman K.E."/>
            <person name="Pendleton A.L."/>
            <person name="Shaikh M.A."/>
            <person name="Suttiyut T."/>
            <person name="Ogas R."/>
            <person name="Tomko P."/>
            <person name="Gavelis G."/>
            <person name="Widhalm J.R."/>
            <person name="Wisecaver J.H."/>
        </authorList>
    </citation>
    <scope>NUCLEOTIDE SEQUENCE</scope>
    <source>
        <strain evidence="3">ECLA1</strain>
    </source>
</reference>
<protein>
    <submittedName>
        <fullName evidence="3">Uncharacterized protein</fullName>
    </submittedName>
</protein>
<dbReference type="GO" id="GO:0005634">
    <property type="term" value="C:nucleus"/>
    <property type="evidence" value="ECO:0007669"/>
    <property type="project" value="TreeGrafter"/>
</dbReference>
<organism evidence="3 4">
    <name type="scientific">Elysia crispata</name>
    <name type="common">lettuce slug</name>
    <dbReference type="NCBI Taxonomy" id="231223"/>
    <lineage>
        <taxon>Eukaryota</taxon>
        <taxon>Metazoa</taxon>
        <taxon>Spiralia</taxon>
        <taxon>Lophotrochozoa</taxon>
        <taxon>Mollusca</taxon>
        <taxon>Gastropoda</taxon>
        <taxon>Heterobranchia</taxon>
        <taxon>Euthyneura</taxon>
        <taxon>Panpulmonata</taxon>
        <taxon>Sacoglossa</taxon>
        <taxon>Placobranchoidea</taxon>
        <taxon>Plakobranchidae</taxon>
        <taxon>Elysia</taxon>
    </lineage>
</organism>
<dbReference type="PANTHER" id="PTHR11371:SF31">
    <property type="entry name" value="EXTRACELLULAR NUCLEASE"/>
    <property type="match status" value="1"/>
</dbReference>
<evidence type="ECO:0000313" key="4">
    <source>
        <dbReference type="Proteomes" id="UP001283361"/>
    </source>
</evidence>
<dbReference type="InterPro" id="IPR016202">
    <property type="entry name" value="DNase_I"/>
</dbReference>
<dbReference type="GO" id="GO:0006308">
    <property type="term" value="P:DNA catabolic process"/>
    <property type="evidence" value="ECO:0007669"/>
    <property type="project" value="InterPro"/>
</dbReference>
<dbReference type="SUPFAM" id="SSF56219">
    <property type="entry name" value="DNase I-like"/>
    <property type="match status" value="1"/>
</dbReference>
<dbReference type="Proteomes" id="UP001283361">
    <property type="component" value="Unassembled WGS sequence"/>
</dbReference>
<evidence type="ECO:0000313" key="3">
    <source>
        <dbReference type="EMBL" id="KAK3786688.1"/>
    </source>
</evidence>
<dbReference type="PANTHER" id="PTHR11371">
    <property type="entry name" value="DEOXYRIBONUCLEASE"/>
    <property type="match status" value="1"/>
</dbReference>
<dbReference type="InterPro" id="IPR036691">
    <property type="entry name" value="Endo/exonu/phosph_ase_sf"/>
</dbReference>
<keyword evidence="4" id="KW-1185">Reference proteome</keyword>
<keyword evidence="2" id="KW-0378">Hydrolase</keyword>
<dbReference type="SMART" id="SM00476">
    <property type="entry name" value="DNaseIc"/>
    <property type="match status" value="1"/>
</dbReference>
<name>A0AAE1DYX4_9GAST</name>
<dbReference type="GO" id="GO:0003677">
    <property type="term" value="F:DNA binding"/>
    <property type="evidence" value="ECO:0007669"/>
    <property type="project" value="TreeGrafter"/>
</dbReference>